<dbReference type="InterPro" id="IPR020472">
    <property type="entry name" value="WD40_PAC1"/>
</dbReference>
<organism evidence="5">
    <name type="scientific">Guillardia theta (strain CCMP2712)</name>
    <name type="common">Cryptophyte</name>
    <dbReference type="NCBI Taxonomy" id="905079"/>
    <lineage>
        <taxon>Eukaryota</taxon>
        <taxon>Cryptophyceae</taxon>
        <taxon>Pyrenomonadales</taxon>
        <taxon>Geminigeraceae</taxon>
        <taxon>Guillardia</taxon>
    </lineage>
</organism>
<gene>
    <name evidence="5" type="ORF">GUITHDRAFT_111218</name>
</gene>
<protein>
    <submittedName>
        <fullName evidence="5 6">Uncharacterized protein</fullName>
    </submittedName>
</protein>
<feature type="repeat" description="WD" evidence="3">
    <location>
        <begin position="107"/>
        <end position="141"/>
    </location>
</feature>
<sequence>MNPEGLAWTPRPDDYWQVKAHDSSINALETVMEGSGEVSVRMMICGSGDEKISIWDAKKQKKIETLQHVHQGYISSLLVVDDMLLSGSFDQTICLWSIERRSLIKQIKAHAHCVNHLFLHESGVVLSASWDSCVRVWDLRTRLQDHGFSSVVKLPDAALCVVGKQTDVYCGLHDCSIAALDLRSSKQRDTFTGHSGYVTSLHLANLELFSTSFDGSVRVTDVRNGKGRAVLETGLASFNVYHRVDGTRRWVTSSHADGGIRITNVVSGEVKMKFETADKEQIFSLIANHHGMLIAGDALGKMHAWGVKREEEEAAVPTMKRPPASSARMKLCATRIQKVRVSPPSFQPAGGALLPSGQVTITCSTPGATILYSQVAKTISLSDMQDSHVVSGPIPVSSLASSSPLVLHARAFDPSSRKGASAVTSTSFELKVRTPSVKEKVAGTSKPARAVGDAKRVGGGFRLTDVSRELSKTQDRSKVKEQVAGEKR</sequence>
<evidence type="ECO:0000256" key="3">
    <source>
        <dbReference type="PROSITE-ProRule" id="PRU00221"/>
    </source>
</evidence>
<dbReference type="PANTHER" id="PTHR22847">
    <property type="entry name" value="WD40 REPEAT PROTEIN"/>
    <property type="match status" value="1"/>
</dbReference>
<dbReference type="OrthoDB" id="10251448at2759"/>
<dbReference type="SMART" id="SM00320">
    <property type="entry name" value="WD40"/>
    <property type="match status" value="5"/>
</dbReference>
<accession>L1J439</accession>
<dbReference type="InterPro" id="IPR001680">
    <property type="entry name" value="WD40_rpt"/>
</dbReference>
<dbReference type="EMBL" id="JH993014">
    <property type="protein sequence ID" value="EKX42850.1"/>
    <property type="molecule type" value="Genomic_DNA"/>
</dbReference>
<dbReference type="InterPro" id="IPR036322">
    <property type="entry name" value="WD40_repeat_dom_sf"/>
</dbReference>
<reference evidence="7" key="2">
    <citation type="submission" date="2012-11" db="EMBL/GenBank/DDBJ databases">
        <authorList>
            <person name="Kuo A."/>
            <person name="Curtis B.A."/>
            <person name="Tanifuji G."/>
            <person name="Burki F."/>
            <person name="Gruber A."/>
            <person name="Irimia M."/>
            <person name="Maruyama S."/>
            <person name="Arias M.C."/>
            <person name="Ball S.G."/>
            <person name="Gile G.H."/>
            <person name="Hirakawa Y."/>
            <person name="Hopkins J.F."/>
            <person name="Rensing S.A."/>
            <person name="Schmutz J."/>
            <person name="Symeonidi A."/>
            <person name="Elias M."/>
            <person name="Eveleigh R.J."/>
            <person name="Herman E.K."/>
            <person name="Klute M.J."/>
            <person name="Nakayama T."/>
            <person name="Obornik M."/>
            <person name="Reyes-Prieto A."/>
            <person name="Armbrust E.V."/>
            <person name="Aves S.J."/>
            <person name="Beiko R.G."/>
            <person name="Coutinho P."/>
            <person name="Dacks J.B."/>
            <person name="Durnford D.G."/>
            <person name="Fast N.M."/>
            <person name="Green B.R."/>
            <person name="Grisdale C."/>
            <person name="Hempe F."/>
            <person name="Henrissat B."/>
            <person name="Hoppner M.P."/>
            <person name="Ishida K.-I."/>
            <person name="Kim E."/>
            <person name="Koreny L."/>
            <person name="Kroth P.G."/>
            <person name="Liu Y."/>
            <person name="Malik S.-B."/>
            <person name="Maier U.G."/>
            <person name="McRose D."/>
            <person name="Mock T."/>
            <person name="Neilson J.A."/>
            <person name="Onodera N.T."/>
            <person name="Poole A.M."/>
            <person name="Pritham E.J."/>
            <person name="Richards T.A."/>
            <person name="Rocap G."/>
            <person name="Roy S.W."/>
            <person name="Sarai C."/>
            <person name="Schaack S."/>
            <person name="Shirato S."/>
            <person name="Slamovits C.H."/>
            <person name="Spencer D.F."/>
            <person name="Suzuki S."/>
            <person name="Worden A.Z."/>
            <person name="Zauner S."/>
            <person name="Barry K."/>
            <person name="Bell C."/>
            <person name="Bharti A.K."/>
            <person name="Crow J.A."/>
            <person name="Grimwood J."/>
            <person name="Kramer R."/>
            <person name="Lindquist E."/>
            <person name="Lucas S."/>
            <person name="Salamov A."/>
            <person name="McFadden G.I."/>
            <person name="Lane C.E."/>
            <person name="Keeling P.J."/>
            <person name="Gray M.W."/>
            <person name="Grigoriev I.V."/>
            <person name="Archibald J.M."/>
        </authorList>
    </citation>
    <scope>NUCLEOTIDE SEQUENCE</scope>
    <source>
        <strain evidence="7">CCMP2712</strain>
    </source>
</reference>
<evidence type="ECO:0000313" key="6">
    <source>
        <dbReference type="EnsemblProtists" id="EKX42850"/>
    </source>
</evidence>
<dbReference type="RefSeq" id="XP_005829830.1">
    <property type="nucleotide sequence ID" value="XM_005829773.1"/>
</dbReference>
<feature type="repeat" description="WD" evidence="3">
    <location>
        <begin position="67"/>
        <end position="106"/>
    </location>
</feature>
<dbReference type="InterPro" id="IPR015943">
    <property type="entry name" value="WD40/YVTN_repeat-like_dom_sf"/>
</dbReference>
<reference evidence="5 7" key="1">
    <citation type="journal article" date="2012" name="Nature">
        <title>Algal genomes reveal evolutionary mosaicism and the fate of nucleomorphs.</title>
        <authorList>
            <consortium name="DOE Joint Genome Institute"/>
            <person name="Curtis B.A."/>
            <person name="Tanifuji G."/>
            <person name="Burki F."/>
            <person name="Gruber A."/>
            <person name="Irimia M."/>
            <person name="Maruyama S."/>
            <person name="Arias M.C."/>
            <person name="Ball S.G."/>
            <person name="Gile G.H."/>
            <person name="Hirakawa Y."/>
            <person name="Hopkins J.F."/>
            <person name="Kuo A."/>
            <person name="Rensing S.A."/>
            <person name="Schmutz J."/>
            <person name="Symeonidi A."/>
            <person name="Elias M."/>
            <person name="Eveleigh R.J."/>
            <person name="Herman E.K."/>
            <person name="Klute M.J."/>
            <person name="Nakayama T."/>
            <person name="Obornik M."/>
            <person name="Reyes-Prieto A."/>
            <person name="Armbrust E.V."/>
            <person name="Aves S.J."/>
            <person name="Beiko R.G."/>
            <person name="Coutinho P."/>
            <person name="Dacks J.B."/>
            <person name="Durnford D.G."/>
            <person name="Fast N.M."/>
            <person name="Green B.R."/>
            <person name="Grisdale C.J."/>
            <person name="Hempel F."/>
            <person name="Henrissat B."/>
            <person name="Hoppner M.P."/>
            <person name="Ishida K."/>
            <person name="Kim E."/>
            <person name="Koreny L."/>
            <person name="Kroth P.G."/>
            <person name="Liu Y."/>
            <person name="Malik S.B."/>
            <person name="Maier U.G."/>
            <person name="McRose D."/>
            <person name="Mock T."/>
            <person name="Neilson J.A."/>
            <person name="Onodera N.T."/>
            <person name="Poole A.M."/>
            <person name="Pritham E.J."/>
            <person name="Richards T.A."/>
            <person name="Rocap G."/>
            <person name="Roy S.W."/>
            <person name="Sarai C."/>
            <person name="Schaack S."/>
            <person name="Shirato S."/>
            <person name="Slamovits C.H."/>
            <person name="Spencer D.F."/>
            <person name="Suzuki S."/>
            <person name="Worden A.Z."/>
            <person name="Zauner S."/>
            <person name="Barry K."/>
            <person name="Bell C."/>
            <person name="Bharti A.K."/>
            <person name="Crow J.A."/>
            <person name="Grimwood J."/>
            <person name="Kramer R."/>
            <person name="Lindquist E."/>
            <person name="Lucas S."/>
            <person name="Salamov A."/>
            <person name="McFadden G.I."/>
            <person name="Lane C.E."/>
            <person name="Keeling P.J."/>
            <person name="Gray M.W."/>
            <person name="Grigoriev I.V."/>
            <person name="Archibald J.M."/>
        </authorList>
    </citation>
    <scope>NUCLEOTIDE SEQUENCE</scope>
    <source>
        <strain evidence="5 7">CCMP2712</strain>
    </source>
</reference>
<reference evidence="6" key="3">
    <citation type="submission" date="2016-03" db="UniProtKB">
        <authorList>
            <consortium name="EnsemblProtists"/>
        </authorList>
    </citation>
    <scope>IDENTIFICATION</scope>
</reference>
<proteinExistence type="predicted"/>
<dbReference type="PROSITE" id="PS00678">
    <property type="entry name" value="WD_REPEATS_1"/>
    <property type="match status" value="1"/>
</dbReference>
<dbReference type="SUPFAM" id="SSF50978">
    <property type="entry name" value="WD40 repeat-like"/>
    <property type="match status" value="1"/>
</dbReference>
<evidence type="ECO:0000313" key="5">
    <source>
        <dbReference type="EMBL" id="EKX42850.1"/>
    </source>
</evidence>
<dbReference type="GeneID" id="17299528"/>
<name>L1J439_GUITC</name>
<dbReference type="PaxDb" id="55529-EKX42850"/>
<keyword evidence="1 3" id="KW-0853">WD repeat</keyword>
<dbReference type="AlphaFoldDB" id="L1J439"/>
<evidence type="ECO:0000256" key="2">
    <source>
        <dbReference type="ARBA" id="ARBA00022737"/>
    </source>
</evidence>
<dbReference type="InterPro" id="IPR019775">
    <property type="entry name" value="WD40_repeat_CS"/>
</dbReference>
<evidence type="ECO:0000256" key="4">
    <source>
        <dbReference type="SAM" id="MobiDB-lite"/>
    </source>
</evidence>
<dbReference type="GO" id="GO:1990234">
    <property type="term" value="C:transferase complex"/>
    <property type="evidence" value="ECO:0007669"/>
    <property type="project" value="UniProtKB-ARBA"/>
</dbReference>
<evidence type="ECO:0000256" key="1">
    <source>
        <dbReference type="ARBA" id="ARBA00022574"/>
    </source>
</evidence>
<evidence type="ECO:0000313" key="7">
    <source>
        <dbReference type="Proteomes" id="UP000011087"/>
    </source>
</evidence>
<dbReference type="Proteomes" id="UP000011087">
    <property type="component" value="Unassembled WGS sequence"/>
</dbReference>
<dbReference type="PROSITE" id="PS50082">
    <property type="entry name" value="WD_REPEATS_2"/>
    <property type="match status" value="2"/>
</dbReference>
<dbReference type="PANTHER" id="PTHR22847:SF637">
    <property type="entry name" value="WD REPEAT DOMAIN 5B"/>
    <property type="match status" value="1"/>
</dbReference>
<dbReference type="PRINTS" id="PR00320">
    <property type="entry name" value="GPROTEINBRPT"/>
</dbReference>
<dbReference type="OMA" id="RTKSHEA"/>
<feature type="region of interest" description="Disordered" evidence="4">
    <location>
        <begin position="465"/>
        <end position="488"/>
    </location>
</feature>
<keyword evidence="7" id="KW-1185">Reference proteome</keyword>
<keyword evidence="2" id="KW-0677">Repeat</keyword>
<dbReference type="EnsemblProtists" id="EKX42850">
    <property type="protein sequence ID" value="EKX42850"/>
    <property type="gene ID" value="GUITHDRAFT_111218"/>
</dbReference>
<dbReference type="HOGENOM" id="CLU_559546_0_0_1"/>
<dbReference type="STRING" id="905079.L1J439"/>
<dbReference type="KEGG" id="gtt:GUITHDRAFT_111218"/>
<dbReference type="Pfam" id="PF00400">
    <property type="entry name" value="WD40"/>
    <property type="match status" value="3"/>
</dbReference>
<dbReference type="eggNOG" id="KOG0274">
    <property type="taxonomic scope" value="Eukaryota"/>
</dbReference>
<dbReference type="Gene3D" id="2.130.10.10">
    <property type="entry name" value="YVTN repeat-like/Quinoprotein amine dehydrogenase"/>
    <property type="match status" value="2"/>
</dbReference>